<reference evidence="10 11" key="1">
    <citation type="submission" date="2022-06" db="EMBL/GenBank/DDBJ databases">
        <title>Mesorhizobium sp. strain RP14 Genome sequencing and assembly.</title>
        <authorList>
            <person name="Kim I."/>
        </authorList>
    </citation>
    <scope>NUCLEOTIDE SEQUENCE [LARGE SCALE GENOMIC DNA]</scope>
    <source>
        <strain evidence="11">RP14(2022)</strain>
    </source>
</reference>
<dbReference type="InterPro" id="IPR008248">
    <property type="entry name" value="CheB-like"/>
</dbReference>
<evidence type="ECO:0000259" key="9">
    <source>
        <dbReference type="PROSITE" id="PS50122"/>
    </source>
</evidence>
<dbReference type="Pfam" id="PF00072">
    <property type="entry name" value="Response_reg"/>
    <property type="match status" value="1"/>
</dbReference>
<name>A0ABT1C889_9HYPH</name>
<evidence type="ECO:0000313" key="10">
    <source>
        <dbReference type="EMBL" id="MCO6051060.1"/>
    </source>
</evidence>
<feature type="domain" description="Response regulatory" evidence="8">
    <location>
        <begin position="6"/>
        <end position="123"/>
    </location>
</feature>
<feature type="domain" description="CheB-type methylesterase" evidence="9">
    <location>
        <begin position="150"/>
        <end position="342"/>
    </location>
</feature>
<evidence type="ECO:0000256" key="3">
    <source>
        <dbReference type="ARBA" id="ARBA00022801"/>
    </source>
</evidence>
<feature type="modified residue" description="4-aspartylphosphate" evidence="5 7">
    <location>
        <position position="57"/>
    </location>
</feature>
<comment type="catalytic activity">
    <reaction evidence="5">
        <text>L-glutaminyl-[protein] + H2O = L-glutamyl-[protein] + NH4(+)</text>
        <dbReference type="Rhea" id="RHEA:16441"/>
        <dbReference type="Rhea" id="RHEA-COMP:10207"/>
        <dbReference type="Rhea" id="RHEA-COMP:10208"/>
        <dbReference type="ChEBI" id="CHEBI:15377"/>
        <dbReference type="ChEBI" id="CHEBI:28938"/>
        <dbReference type="ChEBI" id="CHEBI:29973"/>
        <dbReference type="ChEBI" id="CHEBI:30011"/>
        <dbReference type="EC" id="3.5.1.44"/>
    </reaction>
</comment>
<dbReference type="HAMAP" id="MF_00099">
    <property type="entry name" value="CheB_chemtxs"/>
    <property type="match status" value="1"/>
</dbReference>
<keyword evidence="5 7" id="KW-0597">Phosphoprotein</keyword>
<evidence type="ECO:0000256" key="5">
    <source>
        <dbReference type="HAMAP-Rule" id="MF_00099"/>
    </source>
</evidence>
<comment type="function">
    <text evidence="5">Involved in chemotaxis. Part of a chemotaxis signal transduction system that modulates chemotaxis in response to various stimuli. Catalyzes the demethylation of specific methylglutamate residues introduced into the chemoreceptors (methyl-accepting chemotaxis proteins or MCP) by CheR. Also mediates the irreversible deamidation of specific glutamine residues to glutamic acid.</text>
</comment>
<dbReference type="PANTHER" id="PTHR42872:SF6">
    <property type="entry name" value="PROTEIN-GLUTAMATE METHYLESTERASE_PROTEIN-GLUTAMINE GLUTAMINASE"/>
    <property type="match status" value="1"/>
</dbReference>
<proteinExistence type="inferred from homology"/>
<keyword evidence="2 5" id="KW-0145">Chemotaxis</keyword>
<evidence type="ECO:0000256" key="2">
    <source>
        <dbReference type="ARBA" id="ARBA00022500"/>
    </source>
</evidence>
<organism evidence="10 11">
    <name type="scientific">Mesorhizobium liriopis</name>
    <dbReference type="NCBI Taxonomy" id="2953882"/>
    <lineage>
        <taxon>Bacteria</taxon>
        <taxon>Pseudomonadati</taxon>
        <taxon>Pseudomonadota</taxon>
        <taxon>Alphaproteobacteria</taxon>
        <taxon>Hyphomicrobiales</taxon>
        <taxon>Phyllobacteriaceae</taxon>
        <taxon>Mesorhizobium</taxon>
    </lineage>
</organism>
<dbReference type="NCBIfam" id="NF001965">
    <property type="entry name" value="PRK00742.1"/>
    <property type="match status" value="1"/>
</dbReference>
<evidence type="ECO:0000256" key="1">
    <source>
        <dbReference type="ARBA" id="ARBA00022490"/>
    </source>
</evidence>
<dbReference type="SUPFAM" id="SSF52172">
    <property type="entry name" value="CheY-like"/>
    <property type="match status" value="1"/>
</dbReference>
<evidence type="ECO:0000256" key="4">
    <source>
        <dbReference type="ARBA" id="ARBA00048267"/>
    </source>
</evidence>
<feature type="active site" evidence="5 6">
    <location>
        <position position="162"/>
    </location>
</feature>
<dbReference type="PIRSF" id="PIRSF000876">
    <property type="entry name" value="RR_chemtxs_CheB"/>
    <property type="match status" value="1"/>
</dbReference>
<dbReference type="InterPro" id="IPR011006">
    <property type="entry name" value="CheY-like_superfamily"/>
</dbReference>
<keyword evidence="11" id="KW-1185">Reference proteome</keyword>
<comment type="PTM">
    <text evidence="5">Phosphorylated by CheA. Phosphorylation of the N-terminal regulatory domain activates the methylesterase activity.</text>
</comment>
<dbReference type="RefSeq" id="WP_252820264.1">
    <property type="nucleotide sequence ID" value="NZ_JAMXQS010000007.1"/>
</dbReference>
<evidence type="ECO:0000259" key="8">
    <source>
        <dbReference type="PROSITE" id="PS50110"/>
    </source>
</evidence>
<comment type="caution">
    <text evidence="10">The sequence shown here is derived from an EMBL/GenBank/DDBJ whole genome shotgun (WGS) entry which is preliminary data.</text>
</comment>
<dbReference type="SMART" id="SM00448">
    <property type="entry name" value="REC"/>
    <property type="match status" value="1"/>
</dbReference>
<dbReference type="InterPro" id="IPR035909">
    <property type="entry name" value="CheB_C"/>
</dbReference>
<comment type="domain">
    <text evidence="5">Contains a C-terminal catalytic domain, and an N-terminal region which modulates catalytic activity.</text>
</comment>
<feature type="active site" evidence="5 6">
    <location>
        <position position="188"/>
    </location>
</feature>
<keyword evidence="1 5" id="KW-0963">Cytoplasm</keyword>
<dbReference type="EC" id="3.1.1.61" evidence="5"/>
<dbReference type="PROSITE" id="PS50110">
    <property type="entry name" value="RESPONSE_REGULATORY"/>
    <property type="match status" value="1"/>
</dbReference>
<dbReference type="CDD" id="cd17541">
    <property type="entry name" value="REC_CheB-like"/>
    <property type="match status" value="1"/>
</dbReference>
<dbReference type="EMBL" id="JAMXQS010000007">
    <property type="protein sequence ID" value="MCO6051060.1"/>
    <property type="molecule type" value="Genomic_DNA"/>
</dbReference>
<feature type="active site" evidence="5 6">
    <location>
        <position position="284"/>
    </location>
</feature>
<gene>
    <name evidence="5" type="primary">cheB</name>
    <name evidence="10" type="ORF">NGM99_14850</name>
</gene>
<dbReference type="Proteomes" id="UP001205906">
    <property type="component" value="Unassembled WGS sequence"/>
</dbReference>
<sequence>MTTPVRVLIVDDSPTMRGLISSILLKDKEIEVVGEAGDPYEAREAIKALSPDVVTLDVEMPRMSGLDFLDRIMRLRPTPVIMVSSLTHRGADESIRALEAGAVDCVAKPVPGRAGGLDQLPAKVKAAARAKLWRHQSPVPQAPAAMPSTYQPGRRLVMIGSSTGGVEALSAVLGGLPANCPPVVVAQHMPESFLSNLAQRLDNRFAPKIAIATHGAPLVPGHVYLAPGGNQHLEVSDTRPWTCVVREGAPVNGYCPSVERLFRSGVTAEPKRIVAVMLTGMGRDGADAMLALRQAGATTFGQDEATSLIYGMPKAAFEAGAVERQLPLGRMAAAILETTNQENSGKN</sequence>
<comment type="similarity">
    <text evidence="5">Belongs to the CheB family.</text>
</comment>
<dbReference type="Gene3D" id="3.40.50.180">
    <property type="entry name" value="Methylesterase CheB, C-terminal domain"/>
    <property type="match status" value="1"/>
</dbReference>
<dbReference type="PANTHER" id="PTHR42872">
    <property type="entry name" value="PROTEIN-GLUTAMATE METHYLESTERASE/PROTEIN-GLUTAMINE GLUTAMINASE"/>
    <property type="match status" value="1"/>
</dbReference>
<protein>
    <recommendedName>
        <fullName evidence="5">Protein-glutamate methylesterase/protein-glutamine glutaminase</fullName>
        <ecNumber evidence="5">3.1.1.61</ecNumber>
        <ecNumber evidence="5">3.5.1.44</ecNumber>
    </recommendedName>
</protein>
<dbReference type="Gene3D" id="3.40.50.2300">
    <property type="match status" value="1"/>
</dbReference>
<dbReference type="PROSITE" id="PS50122">
    <property type="entry name" value="CHEB"/>
    <property type="match status" value="1"/>
</dbReference>
<dbReference type="CDD" id="cd16432">
    <property type="entry name" value="CheB_Rec"/>
    <property type="match status" value="1"/>
</dbReference>
<keyword evidence="3 5" id="KW-0378">Hydrolase</keyword>
<dbReference type="InterPro" id="IPR001789">
    <property type="entry name" value="Sig_transdc_resp-reg_receiver"/>
</dbReference>
<dbReference type="NCBIfam" id="NF009206">
    <property type="entry name" value="PRK12555.1"/>
    <property type="match status" value="1"/>
</dbReference>
<dbReference type="Pfam" id="PF01339">
    <property type="entry name" value="CheB_methylest"/>
    <property type="match status" value="1"/>
</dbReference>
<dbReference type="EC" id="3.5.1.44" evidence="5"/>
<dbReference type="SUPFAM" id="SSF52738">
    <property type="entry name" value="Methylesterase CheB, C-terminal domain"/>
    <property type="match status" value="1"/>
</dbReference>
<evidence type="ECO:0000313" key="11">
    <source>
        <dbReference type="Proteomes" id="UP001205906"/>
    </source>
</evidence>
<dbReference type="InterPro" id="IPR000673">
    <property type="entry name" value="Sig_transdc_resp-reg_Me-estase"/>
</dbReference>
<evidence type="ECO:0000256" key="7">
    <source>
        <dbReference type="PROSITE-ProRule" id="PRU00169"/>
    </source>
</evidence>
<accession>A0ABT1C889</accession>
<comment type="catalytic activity">
    <reaction evidence="4 5">
        <text>[protein]-L-glutamate 5-O-methyl ester + H2O = L-glutamyl-[protein] + methanol + H(+)</text>
        <dbReference type="Rhea" id="RHEA:23236"/>
        <dbReference type="Rhea" id="RHEA-COMP:10208"/>
        <dbReference type="Rhea" id="RHEA-COMP:10311"/>
        <dbReference type="ChEBI" id="CHEBI:15377"/>
        <dbReference type="ChEBI" id="CHEBI:15378"/>
        <dbReference type="ChEBI" id="CHEBI:17790"/>
        <dbReference type="ChEBI" id="CHEBI:29973"/>
        <dbReference type="ChEBI" id="CHEBI:82795"/>
        <dbReference type="EC" id="3.1.1.61"/>
    </reaction>
</comment>
<comment type="subcellular location">
    <subcellularLocation>
        <location evidence="5">Cytoplasm</location>
    </subcellularLocation>
</comment>
<evidence type="ECO:0000256" key="6">
    <source>
        <dbReference type="PROSITE-ProRule" id="PRU00050"/>
    </source>
</evidence>